<comment type="caution">
    <text evidence="11">The sequence shown here is derived from an EMBL/GenBank/DDBJ whole genome shotgun (WGS) entry which is preliminary data.</text>
</comment>
<dbReference type="Pfam" id="PF00849">
    <property type="entry name" value="PseudoU_synth_2"/>
    <property type="match status" value="1"/>
</dbReference>
<dbReference type="InterPro" id="IPR006224">
    <property type="entry name" value="PsdUridine_synth_RluA-like_CS"/>
</dbReference>
<keyword evidence="2" id="KW-0413">Isomerase</keyword>
<dbReference type="PROSITE" id="PS01129">
    <property type="entry name" value="PSI_RLU"/>
    <property type="match status" value="1"/>
</dbReference>
<dbReference type="InterPro" id="IPR020103">
    <property type="entry name" value="PsdUridine_synth_cat_dom_sf"/>
</dbReference>
<reference evidence="11" key="1">
    <citation type="submission" date="2018-01" db="EMBL/GenBank/DDBJ databases">
        <authorList>
            <person name="Yu X.-D."/>
        </authorList>
    </citation>
    <scope>NUCLEOTIDE SEQUENCE</scope>
    <source>
        <strain evidence="11">ZX-21</strain>
    </source>
</reference>
<organism evidence="11 12">
    <name type="scientific">Zhongshania marina</name>
    <dbReference type="NCBI Taxonomy" id="2304603"/>
    <lineage>
        <taxon>Bacteria</taxon>
        <taxon>Pseudomonadati</taxon>
        <taxon>Pseudomonadota</taxon>
        <taxon>Gammaproteobacteria</taxon>
        <taxon>Cellvibrionales</taxon>
        <taxon>Spongiibacteraceae</taxon>
        <taxon>Zhongshania</taxon>
    </lineage>
</organism>
<evidence type="ECO:0000256" key="5">
    <source>
        <dbReference type="ARBA" id="ARBA00038943"/>
    </source>
</evidence>
<dbReference type="Gene3D" id="3.30.2350.10">
    <property type="entry name" value="Pseudouridine synthase"/>
    <property type="match status" value="1"/>
</dbReference>
<evidence type="ECO:0000256" key="3">
    <source>
        <dbReference type="ARBA" id="ARBA00036607"/>
    </source>
</evidence>
<evidence type="ECO:0000313" key="12">
    <source>
        <dbReference type="Proteomes" id="UP000237222"/>
    </source>
</evidence>
<accession>A0A2S4HJ87</accession>
<dbReference type="GO" id="GO:0008033">
    <property type="term" value="P:tRNA processing"/>
    <property type="evidence" value="ECO:0007669"/>
    <property type="project" value="UniProtKB-KW"/>
</dbReference>
<gene>
    <name evidence="11" type="ORF">C0068_05730</name>
</gene>
<dbReference type="EMBL" id="PQGG01000012">
    <property type="protein sequence ID" value="POP53771.1"/>
    <property type="molecule type" value="Genomic_DNA"/>
</dbReference>
<dbReference type="RefSeq" id="WP_103683530.1">
    <property type="nucleotide sequence ID" value="NZ_PQGG01000012.1"/>
</dbReference>
<dbReference type="PANTHER" id="PTHR21600:SF56">
    <property type="entry name" value="TRNA PSEUDOURIDINE SYNTHASE C"/>
    <property type="match status" value="1"/>
</dbReference>
<dbReference type="InterPro" id="IPR050188">
    <property type="entry name" value="RluA_PseudoU_synthase"/>
</dbReference>
<dbReference type="PANTHER" id="PTHR21600">
    <property type="entry name" value="MITOCHONDRIAL RNA PSEUDOURIDINE SYNTHASE"/>
    <property type="match status" value="1"/>
</dbReference>
<dbReference type="GO" id="GO:0003723">
    <property type="term" value="F:RNA binding"/>
    <property type="evidence" value="ECO:0007669"/>
    <property type="project" value="InterPro"/>
</dbReference>
<dbReference type="GO" id="GO:0160149">
    <property type="term" value="F:tRNA pseudouridine(65) synthase activity"/>
    <property type="evidence" value="ECO:0007669"/>
    <property type="project" value="UniProtKB-EC"/>
</dbReference>
<evidence type="ECO:0000256" key="6">
    <source>
        <dbReference type="ARBA" id="ARBA00040675"/>
    </source>
</evidence>
<dbReference type="GO" id="GO:0000455">
    <property type="term" value="P:enzyme-directed rRNA pseudouridine synthesis"/>
    <property type="evidence" value="ECO:0007669"/>
    <property type="project" value="TreeGrafter"/>
</dbReference>
<comment type="function">
    <text evidence="4">Responsible for synthesis of pseudouridine from uracil-65 in transfer RNAs.</text>
</comment>
<dbReference type="Proteomes" id="UP000237222">
    <property type="component" value="Unassembled WGS sequence"/>
</dbReference>
<evidence type="ECO:0000313" key="11">
    <source>
        <dbReference type="EMBL" id="POP53771.1"/>
    </source>
</evidence>
<evidence type="ECO:0000256" key="8">
    <source>
        <dbReference type="ARBA" id="ARBA00041975"/>
    </source>
</evidence>
<evidence type="ECO:0000256" key="2">
    <source>
        <dbReference type="ARBA" id="ARBA00023235"/>
    </source>
</evidence>
<dbReference type="SUPFAM" id="SSF55120">
    <property type="entry name" value="Pseudouridine synthase"/>
    <property type="match status" value="1"/>
</dbReference>
<evidence type="ECO:0000256" key="7">
    <source>
        <dbReference type="ARBA" id="ARBA00041803"/>
    </source>
</evidence>
<keyword evidence="1" id="KW-0819">tRNA processing</keyword>
<dbReference type="InterPro" id="IPR006145">
    <property type="entry name" value="PsdUridine_synth_RsuA/RluA"/>
</dbReference>
<name>A0A2S4HJ87_9GAMM</name>
<comment type="catalytic activity">
    <reaction evidence="3">
        <text>uridine(65) in tRNA = pseudouridine(65) in tRNA</text>
        <dbReference type="Rhea" id="RHEA:42536"/>
        <dbReference type="Rhea" id="RHEA-COMP:10103"/>
        <dbReference type="Rhea" id="RHEA-COMP:10104"/>
        <dbReference type="ChEBI" id="CHEBI:65314"/>
        <dbReference type="ChEBI" id="CHEBI:65315"/>
        <dbReference type="EC" id="5.4.99.26"/>
    </reaction>
</comment>
<sequence>MQSSDTPTAIPETLGVLYQDEHIIAINKPSGLLVHRSPIDRHETRFAIQLLRDQIGQYVYPAHRLDKPTSGVLLFGLSAQVAAELGQTFSNHNIKKSYIAVVRGYCPSHGHIDHPLTEVTDQRIVKSQTAAAQTAVTDFQLLGQHQLDVEIETYPQSRYSLLALQPLTGRRHQLRRHLKHISHPIIGDAKYGRGRHNRYFTEQLECPRLLLHAAQQRFKHPVSGAELCINAPIDTCFAGLLQRFSWQDALPVEWRSKKVTKL</sequence>
<evidence type="ECO:0000256" key="4">
    <source>
        <dbReference type="ARBA" id="ARBA00037670"/>
    </source>
</evidence>
<evidence type="ECO:0000256" key="9">
    <source>
        <dbReference type="ARBA" id="ARBA00043049"/>
    </source>
</evidence>
<dbReference type="EC" id="5.4.99.26" evidence="5"/>
<feature type="domain" description="Pseudouridine synthase RsuA/RluA-like" evidence="10">
    <location>
        <begin position="22"/>
        <end position="180"/>
    </location>
</feature>
<dbReference type="OrthoDB" id="9807829at2"/>
<protein>
    <recommendedName>
        <fullName evidence="6">tRNA pseudouridine synthase C</fullName>
        <ecNumber evidence="5">5.4.99.26</ecNumber>
    </recommendedName>
    <alternativeName>
        <fullName evidence="8">tRNA pseudouridine(65) synthase</fullName>
    </alternativeName>
    <alternativeName>
        <fullName evidence="9">tRNA pseudouridylate synthase C</fullName>
    </alternativeName>
    <alternativeName>
        <fullName evidence="7">tRNA-uridine isomerase C</fullName>
    </alternativeName>
</protein>
<evidence type="ECO:0000256" key="1">
    <source>
        <dbReference type="ARBA" id="ARBA00022694"/>
    </source>
</evidence>
<proteinExistence type="predicted"/>
<evidence type="ECO:0000259" key="10">
    <source>
        <dbReference type="Pfam" id="PF00849"/>
    </source>
</evidence>
<dbReference type="AlphaFoldDB" id="A0A2S4HJ87"/>